<gene>
    <name evidence="3" type="ORF">NP048_06400</name>
</gene>
<feature type="compositionally biased region" description="Low complexity" evidence="1">
    <location>
        <begin position="226"/>
        <end position="250"/>
    </location>
</feature>
<feature type="region of interest" description="Disordered" evidence="1">
    <location>
        <begin position="183"/>
        <end position="260"/>
    </location>
</feature>
<sequence length="474" mass="50096">MTITPEHTRRLRSALFVDFDNVYIGLARLDPQAAEAFATDPAHWLSELGQGSDVDGDLTRRFLVRACYLNPSVYSRFRPNFTRAGFKVVDCPSLTQQGKSSADINLVLDAVDALAAPTHYDEFVIVSADADFTPLAQRCRADDRRVTIITASPAASAYRSVADTVIGADALADLVTQTASTFVAEPEPAPEPLQAEPAPVVAEPEAAAPEAAPPATRTGRSRRATRAGTATAPVTPEPVAEEAPPAAPRTTRARVTERVVDEAEARARRAVRRAVRTADAPLPLGAAAQVAQGADPNLASSQWAGTGGFTAWLAKALPDLDVSTRPPGHVWDPQRFGEADLPGAVADTAPNELQRQVIAVTDTPGLSQAQYRVVLKTLAADVAAHPFDRVATSRRVHEACQQSGAKVGRSTVNFVISGVLYTGLSLDAKPTPELVARAWADNVIGLCRGARMELTNGDEAAIRAWVGGGLVSAG</sequence>
<evidence type="ECO:0000256" key="1">
    <source>
        <dbReference type="SAM" id="MobiDB-lite"/>
    </source>
</evidence>
<organism evidence="3 4">
    <name type="scientific">Cellulomonas xiejunii</name>
    <dbReference type="NCBI Taxonomy" id="2968083"/>
    <lineage>
        <taxon>Bacteria</taxon>
        <taxon>Bacillati</taxon>
        <taxon>Actinomycetota</taxon>
        <taxon>Actinomycetes</taxon>
        <taxon>Micrococcales</taxon>
        <taxon>Cellulomonadaceae</taxon>
        <taxon>Cellulomonas</taxon>
    </lineage>
</organism>
<proteinExistence type="predicted"/>
<evidence type="ECO:0000313" key="3">
    <source>
        <dbReference type="EMBL" id="UUI73068.1"/>
    </source>
</evidence>
<evidence type="ECO:0000313" key="4">
    <source>
        <dbReference type="Proteomes" id="UP001316384"/>
    </source>
</evidence>
<reference evidence="3 4" key="1">
    <citation type="submission" date="2022-07" db="EMBL/GenBank/DDBJ databases">
        <title>Novel species in genus cellulomonas.</title>
        <authorList>
            <person name="Ye L."/>
        </authorList>
    </citation>
    <scope>NUCLEOTIDE SEQUENCE [LARGE SCALE GENOMIC DNA]</scope>
    <source>
        <strain evidence="4">zg-B89</strain>
    </source>
</reference>
<keyword evidence="4" id="KW-1185">Reference proteome</keyword>
<dbReference type="Gene3D" id="3.40.50.1010">
    <property type="entry name" value="5'-nuclease"/>
    <property type="match status" value="1"/>
</dbReference>
<dbReference type="Proteomes" id="UP001316384">
    <property type="component" value="Chromosome"/>
</dbReference>
<name>A0ABY5KTK7_9CELL</name>
<dbReference type="PANTHER" id="PTHR35811:SF1">
    <property type="entry name" value="HTH OST-TYPE DOMAIN-CONTAINING PROTEIN"/>
    <property type="match status" value="1"/>
</dbReference>
<dbReference type="Pfam" id="PF01936">
    <property type="entry name" value="NYN"/>
    <property type="match status" value="1"/>
</dbReference>
<feature type="domain" description="NYN" evidence="2">
    <location>
        <begin position="12"/>
        <end position="166"/>
    </location>
</feature>
<dbReference type="EMBL" id="CP101987">
    <property type="protein sequence ID" value="UUI73068.1"/>
    <property type="molecule type" value="Genomic_DNA"/>
</dbReference>
<protein>
    <submittedName>
        <fullName evidence="3">NYN domain-containing protein</fullName>
    </submittedName>
</protein>
<dbReference type="InterPro" id="IPR021139">
    <property type="entry name" value="NYN"/>
</dbReference>
<dbReference type="RefSeq" id="WP_227577379.1">
    <property type="nucleotide sequence ID" value="NZ_CP101987.1"/>
</dbReference>
<accession>A0ABY5KTK7</accession>
<feature type="compositionally biased region" description="Low complexity" evidence="1">
    <location>
        <begin position="192"/>
        <end position="218"/>
    </location>
</feature>
<dbReference type="PANTHER" id="PTHR35811">
    <property type="entry name" value="SLR1870 PROTEIN"/>
    <property type="match status" value="1"/>
</dbReference>
<evidence type="ECO:0000259" key="2">
    <source>
        <dbReference type="Pfam" id="PF01936"/>
    </source>
</evidence>